<protein>
    <recommendedName>
        <fullName evidence="2">Helicase C-terminal domain-containing protein</fullName>
    </recommendedName>
</protein>
<dbReference type="eggNOG" id="KOG0017">
    <property type="taxonomic scope" value="Eukaryota"/>
</dbReference>
<feature type="compositionally biased region" description="Basic residues" evidence="1">
    <location>
        <begin position="776"/>
        <end position="794"/>
    </location>
</feature>
<dbReference type="PANTHER" id="PTHR33115">
    <property type="entry name" value="ARM REPEAT SUPERFAMILY PROTEIN"/>
    <property type="match status" value="1"/>
</dbReference>
<dbReference type="Proteomes" id="UP000011750">
    <property type="component" value="Chromosome A09"/>
</dbReference>
<dbReference type="InterPro" id="IPR001650">
    <property type="entry name" value="Helicase_C-like"/>
</dbReference>
<dbReference type="eggNOG" id="KOG0333">
    <property type="taxonomic scope" value="Eukaryota"/>
</dbReference>
<evidence type="ECO:0000256" key="1">
    <source>
        <dbReference type="SAM" id="MobiDB-lite"/>
    </source>
</evidence>
<dbReference type="SUPFAM" id="SSF48371">
    <property type="entry name" value="ARM repeat"/>
    <property type="match status" value="1"/>
</dbReference>
<organism evidence="3 4">
    <name type="scientific">Brassica campestris</name>
    <name type="common">Field mustard</name>
    <dbReference type="NCBI Taxonomy" id="3711"/>
    <lineage>
        <taxon>Eukaryota</taxon>
        <taxon>Viridiplantae</taxon>
        <taxon>Streptophyta</taxon>
        <taxon>Embryophyta</taxon>
        <taxon>Tracheophyta</taxon>
        <taxon>Spermatophyta</taxon>
        <taxon>Magnoliopsida</taxon>
        <taxon>eudicotyledons</taxon>
        <taxon>Gunneridae</taxon>
        <taxon>Pentapetalae</taxon>
        <taxon>rosids</taxon>
        <taxon>malvids</taxon>
        <taxon>Brassicales</taxon>
        <taxon>Brassicaceae</taxon>
        <taxon>Brassiceae</taxon>
        <taxon>Brassica</taxon>
    </lineage>
</organism>
<reference evidence="3" key="3">
    <citation type="submission" date="2023-03" db="UniProtKB">
        <authorList>
            <consortium name="EnsemblPlants"/>
        </authorList>
    </citation>
    <scope>IDENTIFICATION</scope>
    <source>
        <strain evidence="3">cv. Chiifu-401-42</strain>
    </source>
</reference>
<dbReference type="SMART" id="SM00490">
    <property type="entry name" value="HELICc"/>
    <property type="match status" value="1"/>
</dbReference>
<feature type="domain" description="Helicase C-terminal" evidence="2">
    <location>
        <begin position="47"/>
        <end position="221"/>
    </location>
</feature>
<dbReference type="STRING" id="51351.M4EQE8"/>
<reference evidence="3 4" key="2">
    <citation type="journal article" date="2018" name="Hortic Res">
        <title>Improved Brassica rapa reference genome by single-molecule sequencing and chromosome conformation capture technologies.</title>
        <authorList>
            <person name="Zhang L."/>
            <person name="Cai X."/>
            <person name="Wu J."/>
            <person name="Liu M."/>
            <person name="Grob S."/>
            <person name="Cheng F."/>
            <person name="Liang J."/>
            <person name="Cai C."/>
            <person name="Liu Z."/>
            <person name="Liu B."/>
            <person name="Wang F."/>
            <person name="Li S."/>
            <person name="Liu F."/>
            <person name="Li X."/>
            <person name="Cheng L."/>
            <person name="Yang W."/>
            <person name="Li M.H."/>
            <person name="Grossniklaus U."/>
            <person name="Zheng H."/>
            <person name="Wang X."/>
        </authorList>
    </citation>
    <scope>NUCLEOTIDE SEQUENCE [LARGE SCALE GENOMIC DNA]</scope>
    <source>
        <strain evidence="3 4">cv. Chiifu-401-42</strain>
    </source>
</reference>
<evidence type="ECO:0000313" key="4">
    <source>
        <dbReference type="Proteomes" id="UP000011750"/>
    </source>
</evidence>
<dbReference type="InterPro" id="IPR027417">
    <property type="entry name" value="P-loop_NTPase"/>
</dbReference>
<dbReference type="Gene3D" id="3.40.50.300">
    <property type="entry name" value="P-loop containing nucleotide triphosphate hydrolases"/>
    <property type="match status" value="1"/>
</dbReference>
<dbReference type="SUPFAM" id="SSF52540">
    <property type="entry name" value="P-loop containing nucleoside triphosphate hydrolases"/>
    <property type="match status" value="1"/>
</dbReference>
<dbReference type="InParanoid" id="M4EQE8"/>
<dbReference type="AlphaFoldDB" id="M4EQE8"/>
<sequence>MVEDEKEEEIYKKFGFSSIECLMLKSAINTMLAIRIQIVGFMKVVERLKTYEERIGEEGAEQQDEHGELFSAHMDTQQTQHENYDDSKGRGRGGCSNWRGRGPRRSGYYYVTTLHGGKSQEQSEINLEGFRAKKYNILVTTDTVGRGIDVLDVAHVINYDILKHMERYTHRIGRTRRAEKNFDAKLHSIGELDKTNRKAALSIFYSLALAEALMFLAEKAYWEWQVSVCSLLENVTKQCGFGVIGMVSIKRFFFDAFSKSVNGSNYDGDNVDMVSFVMELLGSSCPYEQLIGARILRKCAEDKIEKIGINLPVIERLVEMRNWKDVKEEEIRRSAAEILSKLAGMTQYSLRVAGITGAMESISSLLQNTRSLGEAPDEIGEKNIFHDHHLLYDYCRFNNLGLLILKKLSRDHDNYGKIGNIRGLLQKIIDFMHTDAILLKDENVEMVLSRFLTVKRSLQLVRMLVSMSKNTGRCLRREISEIVFTVSNLRDVLHHGVRYPKLQKLKIEILSFLALEREARERIGVTGGVMKELFNIFLKSKARRDVNERKVKIAAGEAIAMLDLESRSNCVHILKLGVLARLVDAFEVPLVRVNAARVLRNLCLYSEHECFIELRLIKAAAPMVLKSITSGDNKLQEVMLGLATQVFKFMSSEEVHDPLMDSGIKKKELAYLFVSTLKKHDKPSVKVPKIRFVVELARWMMEGDVENVVMFRDLAIKREQELLGAKDKIDTKESELIQMILAKREDEIKNKREDLAGEKEENLQDAERKALSEKKKLNRSKWKAKHRLHRKEKKSSKDRAGNIAANAVASNETQKSDTVTTPTVPDVFNSLQIKLWEYQVKKKAGQVTVGYADRSIRIRGTEKGTCKTTLGGVDTNGDYFFACCEIQRQTKDIVVGKNPLTIRSLWKVEGDLTAEEEAKALAMGVAKLGH</sequence>
<proteinExistence type="predicted"/>
<dbReference type="Gramene" id="Bra031019.1">
    <property type="protein sequence ID" value="Bra031019.1-P"/>
    <property type="gene ID" value="Bra031019"/>
</dbReference>
<dbReference type="HOGENOM" id="CLU_314589_0_0_1"/>
<feature type="region of interest" description="Disordered" evidence="1">
    <location>
        <begin position="753"/>
        <end position="820"/>
    </location>
</feature>
<dbReference type="OMA" id="HMERYTH"/>
<evidence type="ECO:0000313" key="3">
    <source>
        <dbReference type="EnsemblPlants" id="Bra031019.1-P"/>
    </source>
</evidence>
<dbReference type="Pfam" id="PF00271">
    <property type="entry name" value="Helicase_C"/>
    <property type="match status" value="1"/>
</dbReference>
<dbReference type="EnsemblPlants" id="Bra031019.1">
    <property type="protein sequence ID" value="Bra031019.1-P"/>
    <property type="gene ID" value="Bra031019"/>
</dbReference>
<reference evidence="3 4" key="1">
    <citation type="journal article" date="2011" name="Nat. Genet.">
        <title>The genome of the mesopolyploid crop species Brassica rapa.</title>
        <authorList>
            <consortium name="Brassica rapa Genome Sequencing Project Consortium"/>
            <person name="Wang X."/>
            <person name="Wang H."/>
            <person name="Wang J."/>
            <person name="Sun R."/>
            <person name="Wu J."/>
            <person name="Liu S."/>
            <person name="Bai Y."/>
            <person name="Mun J.H."/>
            <person name="Bancroft I."/>
            <person name="Cheng F."/>
            <person name="Huang S."/>
            <person name="Li X."/>
            <person name="Hua W."/>
            <person name="Wang J."/>
            <person name="Wang X."/>
            <person name="Freeling M."/>
            <person name="Pires J.C."/>
            <person name="Paterson A.H."/>
            <person name="Chalhoub B."/>
            <person name="Wang B."/>
            <person name="Hayward A."/>
            <person name="Sharpe A.G."/>
            <person name="Park B.S."/>
            <person name="Weisshaar B."/>
            <person name="Liu B."/>
            <person name="Li B."/>
            <person name="Liu B."/>
            <person name="Tong C."/>
            <person name="Song C."/>
            <person name="Duran C."/>
            <person name="Peng C."/>
            <person name="Geng C."/>
            <person name="Koh C."/>
            <person name="Lin C."/>
            <person name="Edwards D."/>
            <person name="Mu D."/>
            <person name="Shen D."/>
            <person name="Soumpourou E."/>
            <person name="Li F."/>
            <person name="Fraser F."/>
            <person name="Conant G."/>
            <person name="Lassalle G."/>
            <person name="King G.J."/>
            <person name="Bonnema G."/>
            <person name="Tang H."/>
            <person name="Wang H."/>
            <person name="Belcram H."/>
            <person name="Zhou H."/>
            <person name="Hirakawa H."/>
            <person name="Abe H."/>
            <person name="Guo H."/>
            <person name="Wang H."/>
            <person name="Jin H."/>
            <person name="Parkin I.A."/>
            <person name="Batley J."/>
            <person name="Kim J.S."/>
            <person name="Just J."/>
            <person name="Li J."/>
            <person name="Xu J."/>
            <person name="Deng J."/>
            <person name="Kim J.A."/>
            <person name="Li J."/>
            <person name="Yu J."/>
            <person name="Meng J."/>
            <person name="Wang J."/>
            <person name="Min J."/>
            <person name="Poulain J."/>
            <person name="Wang J."/>
            <person name="Hatakeyama K."/>
            <person name="Wu K."/>
            <person name="Wang L."/>
            <person name="Fang L."/>
            <person name="Trick M."/>
            <person name="Links M.G."/>
            <person name="Zhao M."/>
            <person name="Jin M."/>
            <person name="Ramchiary N."/>
            <person name="Drou N."/>
            <person name="Berkman P.J."/>
            <person name="Cai Q."/>
            <person name="Huang Q."/>
            <person name="Li R."/>
            <person name="Tabata S."/>
            <person name="Cheng S."/>
            <person name="Zhang S."/>
            <person name="Zhang S."/>
            <person name="Huang S."/>
            <person name="Sato S."/>
            <person name="Sun S."/>
            <person name="Kwon S.J."/>
            <person name="Choi S.R."/>
            <person name="Lee T.H."/>
            <person name="Fan W."/>
            <person name="Zhao X."/>
            <person name="Tan X."/>
            <person name="Xu X."/>
            <person name="Wang Y."/>
            <person name="Qiu Y."/>
            <person name="Yin Y."/>
            <person name="Li Y."/>
            <person name="Du Y."/>
            <person name="Liao Y."/>
            <person name="Lim Y."/>
            <person name="Narusaka Y."/>
            <person name="Wang Y."/>
            <person name="Wang Z."/>
            <person name="Li Z."/>
            <person name="Wang Z."/>
            <person name="Xiong Z."/>
            <person name="Zhang Z."/>
        </authorList>
    </citation>
    <scope>NUCLEOTIDE SEQUENCE [LARGE SCALE GENOMIC DNA]</scope>
    <source>
        <strain evidence="3 4">cv. Chiifu-401-42</strain>
    </source>
</reference>
<accession>M4EQE8</accession>
<evidence type="ECO:0000259" key="2">
    <source>
        <dbReference type="PROSITE" id="PS51194"/>
    </source>
</evidence>
<dbReference type="PROSITE" id="PS51194">
    <property type="entry name" value="HELICASE_CTER"/>
    <property type="match status" value="1"/>
</dbReference>
<keyword evidence="4" id="KW-1185">Reference proteome</keyword>
<feature type="region of interest" description="Disordered" evidence="1">
    <location>
        <begin position="77"/>
        <end position="97"/>
    </location>
</feature>
<dbReference type="InterPro" id="IPR016024">
    <property type="entry name" value="ARM-type_fold"/>
</dbReference>
<dbReference type="Gene3D" id="1.25.10.10">
    <property type="entry name" value="Leucine-rich Repeat Variant"/>
    <property type="match status" value="1"/>
</dbReference>
<dbReference type="InterPro" id="IPR011989">
    <property type="entry name" value="ARM-like"/>
</dbReference>
<dbReference type="PANTHER" id="PTHR33115:SF76">
    <property type="entry name" value="ARM REPEAT SUPERFAMILY PROTEIN"/>
    <property type="match status" value="1"/>
</dbReference>
<feature type="compositionally biased region" description="Basic and acidic residues" evidence="1">
    <location>
        <begin position="753"/>
        <end position="775"/>
    </location>
</feature>
<name>M4EQE8_BRACM</name>
<dbReference type="CDD" id="cd18787">
    <property type="entry name" value="SF2_C_DEAD"/>
    <property type="match status" value="1"/>
</dbReference>